<feature type="domain" description="HTH tetR-type" evidence="3">
    <location>
        <begin position="15"/>
        <end position="75"/>
    </location>
</feature>
<reference evidence="4 5" key="1">
    <citation type="submission" date="2017-04" db="EMBL/GenBank/DDBJ databases">
        <authorList>
            <person name="Afonso C.L."/>
            <person name="Miller P.J."/>
            <person name="Scott M.A."/>
            <person name="Spackman E."/>
            <person name="Goraichik I."/>
            <person name="Dimitrov K.M."/>
            <person name="Suarez D.L."/>
            <person name="Swayne D.E."/>
        </authorList>
    </citation>
    <scope>NUCLEOTIDE SEQUENCE [LARGE SCALE GENOMIC DNA]</scope>
    <source>
        <strain evidence="4 5">11</strain>
    </source>
</reference>
<dbReference type="PRINTS" id="PR00455">
    <property type="entry name" value="HTHTETR"/>
</dbReference>
<proteinExistence type="predicted"/>
<dbReference type="PROSITE" id="PS50977">
    <property type="entry name" value="HTH_TETR_2"/>
    <property type="match status" value="1"/>
</dbReference>
<dbReference type="GO" id="GO:0000976">
    <property type="term" value="F:transcription cis-regulatory region binding"/>
    <property type="evidence" value="ECO:0007669"/>
    <property type="project" value="TreeGrafter"/>
</dbReference>
<dbReference type="PANTHER" id="PTHR30055">
    <property type="entry name" value="HTH-TYPE TRANSCRIPTIONAL REGULATOR RUTR"/>
    <property type="match status" value="1"/>
</dbReference>
<dbReference type="Pfam" id="PF00440">
    <property type="entry name" value="TetR_N"/>
    <property type="match status" value="1"/>
</dbReference>
<keyword evidence="5" id="KW-1185">Reference proteome</keyword>
<dbReference type="InterPro" id="IPR009057">
    <property type="entry name" value="Homeodomain-like_sf"/>
</dbReference>
<dbReference type="GO" id="GO:0003700">
    <property type="term" value="F:DNA-binding transcription factor activity"/>
    <property type="evidence" value="ECO:0007669"/>
    <property type="project" value="TreeGrafter"/>
</dbReference>
<evidence type="ECO:0000313" key="4">
    <source>
        <dbReference type="EMBL" id="SMG58386.1"/>
    </source>
</evidence>
<dbReference type="STRING" id="1852522.SAMN06295960_4692"/>
<evidence type="ECO:0000256" key="2">
    <source>
        <dbReference type="PROSITE-ProRule" id="PRU00335"/>
    </source>
</evidence>
<dbReference type="InterPro" id="IPR036271">
    <property type="entry name" value="Tet_transcr_reg_TetR-rel_C_sf"/>
</dbReference>
<dbReference type="Gene3D" id="1.10.357.10">
    <property type="entry name" value="Tetracycline Repressor, domain 2"/>
    <property type="match status" value="1"/>
</dbReference>
<sequence>MLEFTIQERRCPLIMEKKERIWHAALQQFYDKGFEAASTNQITKAAGVSKGILFHYYTDKKTLYLSIVDDCIEHYYKKLVSQMNNVSDDLFEALQQLSDLKIQLFREEPIRYGIVAKAFLDSPSALRDELQARQQKWKEMSIPLLVEKVDRKHLRADINMKLAIEFVMTALEAILLKLMSNQADRKQPDIPSLQMEVYIDMLKYGVYNLQEEEKA</sequence>
<name>A0A1X7LWW0_9BACL</name>
<dbReference type="Gene3D" id="1.10.10.60">
    <property type="entry name" value="Homeodomain-like"/>
    <property type="match status" value="1"/>
</dbReference>
<evidence type="ECO:0000259" key="3">
    <source>
        <dbReference type="PROSITE" id="PS50977"/>
    </source>
</evidence>
<feature type="DNA-binding region" description="H-T-H motif" evidence="2">
    <location>
        <begin position="38"/>
        <end position="57"/>
    </location>
</feature>
<keyword evidence="1 2" id="KW-0238">DNA-binding</keyword>
<dbReference type="AlphaFoldDB" id="A0A1X7LWW0"/>
<dbReference type="InterPro" id="IPR001647">
    <property type="entry name" value="HTH_TetR"/>
</dbReference>
<protein>
    <submittedName>
        <fullName evidence="4">Transcriptional regulator, TetR family</fullName>
    </submittedName>
</protein>
<dbReference type="Proteomes" id="UP000193834">
    <property type="component" value="Unassembled WGS sequence"/>
</dbReference>
<dbReference type="InterPro" id="IPR050109">
    <property type="entry name" value="HTH-type_TetR-like_transc_reg"/>
</dbReference>
<dbReference type="SUPFAM" id="SSF48498">
    <property type="entry name" value="Tetracyclin repressor-like, C-terminal domain"/>
    <property type="match status" value="1"/>
</dbReference>
<evidence type="ECO:0000313" key="5">
    <source>
        <dbReference type="Proteomes" id="UP000193834"/>
    </source>
</evidence>
<evidence type="ECO:0000256" key="1">
    <source>
        <dbReference type="ARBA" id="ARBA00023125"/>
    </source>
</evidence>
<gene>
    <name evidence="4" type="ORF">SAMN06295960_4692</name>
</gene>
<dbReference type="PANTHER" id="PTHR30055:SF226">
    <property type="entry name" value="HTH-TYPE TRANSCRIPTIONAL REGULATOR PKSA"/>
    <property type="match status" value="1"/>
</dbReference>
<dbReference type="SUPFAM" id="SSF46689">
    <property type="entry name" value="Homeodomain-like"/>
    <property type="match status" value="1"/>
</dbReference>
<dbReference type="EMBL" id="FXAZ01000009">
    <property type="protein sequence ID" value="SMG58386.1"/>
    <property type="molecule type" value="Genomic_DNA"/>
</dbReference>
<accession>A0A1X7LWW0</accession>
<organism evidence="4 5">
    <name type="scientific">Paenibacillus aquistagni</name>
    <dbReference type="NCBI Taxonomy" id="1852522"/>
    <lineage>
        <taxon>Bacteria</taxon>
        <taxon>Bacillati</taxon>
        <taxon>Bacillota</taxon>
        <taxon>Bacilli</taxon>
        <taxon>Bacillales</taxon>
        <taxon>Paenibacillaceae</taxon>
        <taxon>Paenibacillus</taxon>
    </lineage>
</organism>